<organism evidence="3 4">
    <name type="scientific">Actinidia rufa</name>
    <dbReference type="NCBI Taxonomy" id="165716"/>
    <lineage>
        <taxon>Eukaryota</taxon>
        <taxon>Viridiplantae</taxon>
        <taxon>Streptophyta</taxon>
        <taxon>Embryophyta</taxon>
        <taxon>Tracheophyta</taxon>
        <taxon>Spermatophyta</taxon>
        <taxon>Magnoliopsida</taxon>
        <taxon>eudicotyledons</taxon>
        <taxon>Gunneridae</taxon>
        <taxon>Pentapetalae</taxon>
        <taxon>asterids</taxon>
        <taxon>Ericales</taxon>
        <taxon>Actinidiaceae</taxon>
        <taxon>Actinidia</taxon>
    </lineage>
</organism>
<feature type="compositionally biased region" description="Pro residues" evidence="1">
    <location>
        <begin position="324"/>
        <end position="337"/>
    </location>
</feature>
<feature type="region of interest" description="Disordered" evidence="1">
    <location>
        <begin position="268"/>
        <end position="351"/>
    </location>
</feature>
<sequence>MADTDTDSYTKPQKLATPNKIHIHFMYKAAIFAIFLVIFPFLPSQAPEFINNSLHNRSWEVVQILLVGIAVSYGLFSRRNDETEKEQSSNIDNAHSYVSRFLQVSSVFDDEAENSPRCDESKIQTWNSQYYRGESVVVLAQERSVLEEQRDSAFQVVKKPLLLPFRSLKSRVSETSVSDTVSESDGKGGYLSRSNSNSGGSKRFSSNSNKSRNGELGGSRSLDSEDEPKENIVLRSPIPWKSRSGRTEIREGITGVCSLEENEFPPLYALPPSMEGNEFPHRESNSVRRQKSLPSRPNSKHPPSESQAKIAQEVLRKKIYYKSSPPPPPPPPPPPLPLYSRKPPLVKSNSTLSNPKVFLERELTRSVRSVPKDLSELRVSSVGSLAGKSVRTIRRREFEDEFAEKCVAESEEESESVDDFFDGESENEEVSSNVDKKADEFIAKFREQIRLQRIESIKRSTGHIAKNSLR</sequence>
<dbReference type="Pfam" id="PF05553">
    <property type="entry name" value="DUF761"/>
    <property type="match status" value="1"/>
</dbReference>
<evidence type="ECO:0000256" key="1">
    <source>
        <dbReference type="SAM" id="MobiDB-lite"/>
    </source>
</evidence>
<dbReference type="AlphaFoldDB" id="A0A7J0DTN2"/>
<feature type="region of interest" description="Disordered" evidence="1">
    <location>
        <begin position="174"/>
        <end position="230"/>
    </location>
</feature>
<comment type="caution">
    <text evidence="3">The sequence shown here is derived from an EMBL/GenBank/DDBJ whole genome shotgun (WGS) entry which is preliminary data.</text>
</comment>
<feature type="transmembrane region" description="Helical" evidence="2">
    <location>
        <begin position="61"/>
        <end position="76"/>
    </location>
</feature>
<gene>
    <name evidence="3" type="ORF">Acr_00g0078990</name>
</gene>
<reference evidence="4" key="1">
    <citation type="submission" date="2019-07" db="EMBL/GenBank/DDBJ databases">
        <title>De Novo Assembly of kiwifruit Actinidia rufa.</title>
        <authorList>
            <person name="Sugita-Konishi S."/>
            <person name="Sato K."/>
            <person name="Mori E."/>
            <person name="Abe Y."/>
            <person name="Kisaki G."/>
            <person name="Hamano K."/>
            <person name="Suezawa K."/>
            <person name="Otani M."/>
            <person name="Fukuda T."/>
            <person name="Manabe T."/>
            <person name="Gomi K."/>
            <person name="Tabuchi M."/>
            <person name="Akimitsu K."/>
            <person name="Kataoka I."/>
        </authorList>
    </citation>
    <scope>NUCLEOTIDE SEQUENCE [LARGE SCALE GENOMIC DNA]</scope>
    <source>
        <strain evidence="4">cv. Fuchu</strain>
    </source>
</reference>
<dbReference type="InterPro" id="IPR008480">
    <property type="entry name" value="DUF761_pln"/>
</dbReference>
<dbReference type="PANTHER" id="PTHR34059:SF1">
    <property type="entry name" value="EXPRESSED PROTEIN"/>
    <property type="match status" value="1"/>
</dbReference>
<keyword evidence="2" id="KW-1133">Transmembrane helix</keyword>
<evidence type="ECO:0000313" key="3">
    <source>
        <dbReference type="EMBL" id="GFS42279.1"/>
    </source>
</evidence>
<feature type="compositionally biased region" description="Acidic residues" evidence="1">
    <location>
        <begin position="409"/>
        <end position="429"/>
    </location>
</feature>
<evidence type="ECO:0000313" key="4">
    <source>
        <dbReference type="Proteomes" id="UP000585474"/>
    </source>
</evidence>
<dbReference type="EMBL" id="BJWL01000397">
    <property type="protein sequence ID" value="GFS42279.1"/>
    <property type="molecule type" value="Genomic_DNA"/>
</dbReference>
<keyword evidence="2" id="KW-0472">Membrane</keyword>
<dbReference type="PANTHER" id="PTHR34059">
    <property type="entry name" value="EXPRESSED PROTEIN"/>
    <property type="match status" value="1"/>
</dbReference>
<evidence type="ECO:0000256" key="2">
    <source>
        <dbReference type="SAM" id="Phobius"/>
    </source>
</evidence>
<feature type="compositionally biased region" description="Low complexity" evidence="1">
    <location>
        <begin position="174"/>
        <end position="183"/>
    </location>
</feature>
<dbReference type="Proteomes" id="UP000585474">
    <property type="component" value="Unassembled WGS sequence"/>
</dbReference>
<keyword evidence="2" id="KW-0812">Transmembrane</keyword>
<protein>
    <submittedName>
        <fullName evidence="3">Hydroxyproline-rich glycoprotein family protein</fullName>
    </submittedName>
</protein>
<feature type="region of interest" description="Disordered" evidence="1">
    <location>
        <begin position="407"/>
        <end position="433"/>
    </location>
</feature>
<feature type="transmembrane region" description="Helical" evidence="2">
    <location>
        <begin position="21"/>
        <end position="41"/>
    </location>
</feature>
<name>A0A7J0DTN2_9ERIC</name>
<dbReference type="OrthoDB" id="1080706at2759"/>
<accession>A0A7J0DTN2</accession>
<dbReference type="SUPFAM" id="SSF101447">
    <property type="entry name" value="Formin homology 2 domain (FH2 domain)"/>
    <property type="match status" value="1"/>
</dbReference>
<proteinExistence type="predicted"/>
<feature type="compositionally biased region" description="Low complexity" evidence="1">
    <location>
        <begin position="192"/>
        <end position="211"/>
    </location>
</feature>
<keyword evidence="4" id="KW-1185">Reference proteome</keyword>